<protein>
    <submittedName>
        <fullName evidence="2">Glycoside hydrolase family 19 protein</fullName>
    </submittedName>
</protein>
<dbReference type="GO" id="GO:0016787">
    <property type="term" value="F:hydrolase activity"/>
    <property type="evidence" value="ECO:0007669"/>
    <property type="project" value="UniProtKB-KW"/>
</dbReference>
<dbReference type="Gene3D" id="1.10.530.10">
    <property type="match status" value="1"/>
</dbReference>
<dbReference type="RefSeq" id="WP_338474956.1">
    <property type="nucleotide sequence ID" value="NZ_CP129946.1"/>
</dbReference>
<sequence>MSITEQQLLQILPNAGRSAGVFIPALNTAMNRYAIVNRLRIAAFIAQVGHESGQLRYVREIWGPTAQQAGYEGRADLGNTVKGDGFKYRGRGLIQITGRANYAACGEALGLDLVNQPELLEQPQYAAMSAAWFWSSRGLNTQADQSDFLKITKRINGGTNGLVDRQALYDKALKVLA</sequence>
<dbReference type="EMBL" id="CP129946">
    <property type="protein sequence ID" value="WWA74251.1"/>
    <property type="molecule type" value="Genomic_DNA"/>
</dbReference>
<dbReference type="Proteomes" id="UP001347174">
    <property type="component" value="Chromosome"/>
</dbReference>
<proteinExistence type="predicted"/>
<feature type="domain" description="Glycoside hydrolase family 19 catalytic" evidence="1">
    <location>
        <begin position="36"/>
        <end position="136"/>
    </location>
</feature>
<organism evidence="2 3">
    <name type="scientific">Pseudomonas khavaziana</name>
    <dbReference type="NCBI Taxonomy" id="2842351"/>
    <lineage>
        <taxon>Bacteria</taxon>
        <taxon>Pseudomonadati</taxon>
        <taxon>Pseudomonadota</taxon>
        <taxon>Gammaproteobacteria</taxon>
        <taxon>Pseudomonadales</taxon>
        <taxon>Pseudomonadaceae</taxon>
        <taxon>Pseudomonas</taxon>
    </lineage>
</organism>
<dbReference type="PANTHER" id="PTHR34408:SF1">
    <property type="entry name" value="GLYCOSYL HYDROLASE FAMILY 19 DOMAIN-CONTAINING PROTEIN HI_1415"/>
    <property type="match status" value="1"/>
</dbReference>
<dbReference type="InterPro" id="IPR023346">
    <property type="entry name" value="Lysozyme-like_dom_sf"/>
</dbReference>
<dbReference type="InterPro" id="IPR000726">
    <property type="entry name" value="Glyco_hydro_19_cat"/>
</dbReference>
<dbReference type="InterPro" id="IPR052354">
    <property type="entry name" value="Cell_Wall_Dynamics_Protein"/>
</dbReference>
<keyword evidence="2" id="KW-0378">Hydrolase</keyword>
<dbReference type="CDD" id="cd00325">
    <property type="entry name" value="chitinase_GH19"/>
    <property type="match status" value="1"/>
</dbReference>
<dbReference type="PANTHER" id="PTHR34408">
    <property type="entry name" value="FAMILY PROTEIN, PUTATIVE-RELATED"/>
    <property type="match status" value="1"/>
</dbReference>
<accession>A0ABZ2DA42</accession>
<gene>
    <name evidence="2" type="ORF">QYQ93_15510</name>
</gene>
<reference evidence="2 3" key="1">
    <citation type="submission" date="2023-07" db="EMBL/GenBank/DDBJ databases">
        <title>Plant endophyte Pseudomonas khavaziana can be used to control wheat stem rot.</title>
        <authorList>
            <person name="Guo S."/>
            <person name="Shen X."/>
        </authorList>
    </citation>
    <scope>NUCLEOTIDE SEQUENCE [LARGE SCALE GENOMIC DNA]</scope>
    <source>
        <strain evidence="2 3">SR9</strain>
    </source>
</reference>
<evidence type="ECO:0000313" key="3">
    <source>
        <dbReference type="Proteomes" id="UP001347174"/>
    </source>
</evidence>
<evidence type="ECO:0000259" key="1">
    <source>
        <dbReference type="Pfam" id="PF00182"/>
    </source>
</evidence>
<keyword evidence="3" id="KW-1185">Reference proteome</keyword>
<dbReference type="Pfam" id="PF00182">
    <property type="entry name" value="Glyco_hydro_19"/>
    <property type="match status" value="1"/>
</dbReference>
<name>A0ABZ2DA42_9PSED</name>
<dbReference type="SUPFAM" id="SSF53955">
    <property type="entry name" value="Lysozyme-like"/>
    <property type="match status" value="1"/>
</dbReference>
<evidence type="ECO:0000313" key="2">
    <source>
        <dbReference type="EMBL" id="WWA74251.1"/>
    </source>
</evidence>